<organism evidence="5 6">
    <name type="scientific">Bacillus yapensis</name>
    <dbReference type="NCBI Taxonomy" id="2492960"/>
    <lineage>
        <taxon>Bacteria</taxon>
        <taxon>Bacillati</taxon>
        <taxon>Bacillota</taxon>
        <taxon>Bacilli</taxon>
        <taxon>Bacillales</taxon>
        <taxon>Bacillaceae</taxon>
        <taxon>Bacillus</taxon>
    </lineage>
</organism>
<dbReference type="GO" id="GO:0019867">
    <property type="term" value="C:outer membrane"/>
    <property type="evidence" value="ECO:0007669"/>
    <property type="project" value="InterPro"/>
</dbReference>
<dbReference type="EMBL" id="RXNT01000002">
    <property type="protein sequence ID" value="RTR35685.1"/>
    <property type="molecule type" value="Genomic_DNA"/>
</dbReference>
<dbReference type="SUPFAM" id="SSF54106">
    <property type="entry name" value="LysM domain"/>
    <property type="match status" value="2"/>
</dbReference>
<dbReference type="PANTHER" id="PTHR39160">
    <property type="entry name" value="CELL WALL-BINDING PROTEIN YOCH"/>
    <property type="match status" value="1"/>
</dbReference>
<dbReference type="Pfam" id="PF06725">
    <property type="entry name" value="3D"/>
    <property type="match status" value="1"/>
</dbReference>
<feature type="signal peptide" evidence="3">
    <location>
        <begin position="1"/>
        <end position="24"/>
    </location>
</feature>
<dbReference type="GO" id="GO:0009254">
    <property type="term" value="P:peptidoglycan turnover"/>
    <property type="evidence" value="ECO:0007669"/>
    <property type="project" value="InterPro"/>
</dbReference>
<proteinExistence type="predicted"/>
<dbReference type="RefSeq" id="WP_126406214.1">
    <property type="nucleotide sequence ID" value="NZ_RXNT01000002.1"/>
</dbReference>
<accession>A0A3S0LHL8</accession>
<evidence type="ECO:0000256" key="2">
    <source>
        <dbReference type="SAM" id="MobiDB-lite"/>
    </source>
</evidence>
<dbReference type="InterPro" id="IPR036908">
    <property type="entry name" value="RlpA-like_sf"/>
</dbReference>
<dbReference type="Gene3D" id="2.40.40.10">
    <property type="entry name" value="RlpA-like domain"/>
    <property type="match status" value="1"/>
</dbReference>
<dbReference type="InterPro" id="IPR018392">
    <property type="entry name" value="LysM"/>
</dbReference>
<dbReference type="Gene3D" id="3.10.350.10">
    <property type="entry name" value="LysM domain"/>
    <property type="match status" value="2"/>
</dbReference>
<evidence type="ECO:0000256" key="3">
    <source>
        <dbReference type="SAM" id="SignalP"/>
    </source>
</evidence>
<feature type="region of interest" description="Disordered" evidence="2">
    <location>
        <begin position="119"/>
        <end position="157"/>
    </location>
</feature>
<reference evidence="5 6" key="1">
    <citation type="submission" date="2018-12" db="EMBL/GenBank/DDBJ databases">
        <title>Bacillus yapensis draft genome sequence.</title>
        <authorList>
            <person name="Yu L."/>
            <person name="Xu X."/>
            <person name="Tang X."/>
        </authorList>
    </citation>
    <scope>NUCLEOTIDE SEQUENCE [LARGE SCALE GENOMIC DNA]</scope>
    <source>
        <strain evidence="5 6">XXST-01</strain>
    </source>
</reference>
<comment type="caution">
    <text evidence="5">The sequence shown here is derived from an EMBL/GenBank/DDBJ whole genome shotgun (WGS) entry which is preliminary data.</text>
</comment>
<feature type="compositionally biased region" description="Polar residues" evidence="2">
    <location>
        <begin position="119"/>
        <end position="131"/>
    </location>
</feature>
<dbReference type="Pfam" id="PF01476">
    <property type="entry name" value="LysM"/>
    <property type="match status" value="2"/>
</dbReference>
<protein>
    <submittedName>
        <fullName evidence="5">LysM peptidoglycan-binding domain-containing protein</fullName>
    </submittedName>
</protein>
<dbReference type="SMART" id="SM00257">
    <property type="entry name" value="LysM"/>
    <property type="match status" value="2"/>
</dbReference>
<dbReference type="InterPro" id="IPR010611">
    <property type="entry name" value="3D_dom"/>
</dbReference>
<dbReference type="PANTHER" id="PTHR39160:SF6">
    <property type="entry name" value="CELL WALL-BINDING PROTEIN YOCH"/>
    <property type="match status" value="1"/>
</dbReference>
<evidence type="ECO:0000313" key="6">
    <source>
        <dbReference type="Proteomes" id="UP000271374"/>
    </source>
</evidence>
<feature type="domain" description="LysM" evidence="4">
    <location>
        <begin position="25"/>
        <end position="68"/>
    </location>
</feature>
<dbReference type="CDD" id="cd22786">
    <property type="entry name" value="DPBB_YuiC-like"/>
    <property type="match status" value="1"/>
</dbReference>
<evidence type="ECO:0000313" key="5">
    <source>
        <dbReference type="EMBL" id="RTR35685.1"/>
    </source>
</evidence>
<dbReference type="SUPFAM" id="SSF50685">
    <property type="entry name" value="Barwin-like endoglucanases"/>
    <property type="match status" value="1"/>
</dbReference>
<name>A0A3S0LHL8_9BACI</name>
<dbReference type="InterPro" id="IPR036779">
    <property type="entry name" value="LysM_dom_sf"/>
</dbReference>
<dbReference type="CDD" id="cd00118">
    <property type="entry name" value="LysM"/>
    <property type="match status" value="2"/>
</dbReference>
<feature type="domain" description="LysM" evidence="4">
    <location>
        <begin position="72"/>
        <end position="115"/>
    </location>
</feature>
<dbReference type="GO" id="GO:0004553">
    <property type="term" value="F:hydrolase activity, hydrolyzing O-glycosyl compounds"/>
    <property type="evidence" value="ECO:0007669"/>
    <property type="project" value="InterPro"/>
</dbReference>
<dbReference type="InterPro" id="IPR051933">
    <property type="entry name" value="Resuscitation_pf_RpfB"/>
</dbReference>
<dbReference type="AlphaFoldDB" id="A0A3S0LHL8"/>
<dbReference type="PROSITE" id="PS51782">
    <property type="entry name" value="LYSM"/>
    <property type="match status" value="2"/>
</dbReference>
<feature type="chain" id="PRO_5018648362" evidence="3">
    <location>
        <begin position="25"/>
        <end position="257"/>
    </location>
</feature>
<dbReference type="OrthoDB" id="9798935at2"/>
<keyword evidence="1 3" id="KW-0732">Signal</keyword>
<evidence type="ECO:0000259" key="4">
    <source>
        <dbReference type="PROSITE" id="PS51782"/>
    </source>
</evidence>
<dbReference type="Proteomes" id="UP000271374">
    <property type="component" value="Unassembled WGS sequence"/>
</dbReference>
<feature type="compositionally biased region" description="Low complexity" evidence="2">
    <location>
        <begin position="138"/>
        <end position="150"/>
    </location>
</feature>
<sequence length="257" mass="27307">MKRKLATFVATTAIFTSVATTAQAQEVTVHKGDTLWGFSQEYGVSVDSIKKLNSLSSDLIHPNDVLVVTPEKKVVVKKGDTLWEIARDNGVTVDQLMEWNKLTSDLIHPGLNLTIELGKTNTAQPTSTGTKTPAPVKETTGQTETQTNTQASSAPVEEKISGRVITVDATAYTASCEGCSGITSTGINLKENPDAKVISVDPTVIPLGSKVYVEGYGYATAADTGGAIKGNKIDVFVPNHADAVQFGRKQVKVTIID</sequence>
<evidence type="ECO:0000256" key="1">
    <source>
        <dbReference type="ARBA" id="ARBA00022729"/>
    </source>
</evidence>
<gene>
    <name evidence="5" type="ORF">EKG37_03365</name>
</gene>
<keyword evidence="6" id="KW-1185">Reference proteome</keyword>